<comment type="caution">
    <text evidence="12">The sequence shown here is derived from an EMBL/GenBank/DDBJ whole genome shotgun (WGS) entry which is preliminary data.</text>
</comment>
<dbReference type="EC" id="2.7.13.3" evidence="2"/>
<evidence type="ECO:0000259" key="11">
    <source>
        <dbReference type="PROSITE" id="PS50894"/>
    </source>
</evidence>
<dbReference type="PROSITE" id="PS50109">
    <property type="entry name" value="HIS_KIN"/>
    <property type="match status" value="1"/>
</dbReference>
<sequence length="1087" mass="117848">MTRQKHQKMVMPPSSRLRPLLFGVFPAALVLAGAVYWLGQHILQNEKDQLQADFSFLMGNINAQEQMLRTLRMQSQQAERASLASRTSASSAAGTESPSWRFFDGQRAAASMPFTLLCQRAEFCPVTNGVHSGAGSYLSDFYSTYWANLAFPAAPVFVVSPARQFSLSVPAVAADSSHTPLTRRVLLSVVQAIQQHASSESPQGVRLDSPIEWRRDADLPGAMIGVLPVSLPLDADDAQSGTSGNVYAATLFTRDRISASERPSFQPAYDDFWLMRRDSGVLIGEGRLPAADDIGFKASSEGLILRLADKNGDWTAVYLLGYSSFIKNHAWLPVGALTTLLLVLAGGLGFRRWYRLHVTDPAQAAAQSEQEMDAFNLTLLGTVPVALCVLYRSTGKVAFSNELAAQWLGIGADAELHNAPGANGLLRQIMGTTKPGSIESIQGLDGRPLHVRFVPTRYKSQDVVLCVFADVSARAEMERTQEQAKVQAQRAVEAKSTFLASMSHEIRTPLYGLLGTLEILAMTPLSDEQRRHIDHIQNSSGILQQLISDILDVTKIESGQLALEAAAFDPGELVQSAVASCAPAGEQKGLVIYGCVDTSVPACVYGDAGRIRQILSNLLGNAIKFTNAGHVITRLRAESLQDEKVRLCLQVVDSGPGIGPEERKRLFEPFYRINGGSHTVGGMGIGLALSARLARLMGSELHVTSEPGLGSSFSVDLVLEKGSPPASSAPQLRDITTYVRSPRKELSDNLCLWLTRWGAQASALSPHAHPESESPGVLVDVVLDDRVDLEEWAGPRIVARGYEDFGRLPPQANRYSVRSVGFAIQYLVSGELEISPEPAHPPYHQLNLHILVAEDNPINQITLRDQLEQLGCQVTIAPDGADALALWSINNFDLLLTDLNMPRMNGYELASTLRERGVSTPIIGVTANAMKEEETRCRAAGMNSWLVKPIDLRSLWLHLRAHAKASADAAPPGGSDDPAGNPRLDTSANAAAIPRKYREVFIQTMSQDLNTLEESASGDNAPAMLAVLHRIRGGLSAVALKDLLAQAESLENQIRSNGQTPASREMLTLLVKDMHETLDIVRSSISA</sequence>
<feature type="domain" description="Response regulatory" evidence="10">
    <location>
        <begin position="849"/>
        <end position="963"/>
    </location>
</feature>
<dbReference type="Gene3D" id="1.20.120.160">
    <property type="entry name" value="HPT domain"/>
    <property type="match status" value="1"/>
</dbReference>
<evidence type="ECO:0000256" key="1">
    <source>
        <dbReference type="ARBA" id="ARBA00000085"/>
    </source>
</evidence>
<dbReference type="PANTHER" id="PTHR45339:SF5">
    <property type="entry name" value="HISTIDINE KINASE"/>
    <property type="match status" value="1"/>
</dbReference>
<evidence type="ECO:0000313" key="13">
    <source>
        <dbReference type="Proteomes" id="UP001161065"/>
    </source>
</evidence>
<evidence type="ECO:0000259" key="10">
    <source>
        <dbReference type="PROSITE" id="PS50110"/>
    </source>
</evidence>
<protein>
    <recommendedName>
        <fullName evidence="2">histidine kinase</fullName>
        <ecNumber evidence="2">2.7.13.3</ecNumber>
    </recommendedName>
</protein>
<organism evidence="12 13">
    <name type="scientific">Comamonas thiooxydans</name>
    <dbReference type="NCBI Taxonomy" id="363952"/>
    <lineage>
        <taxon>Bacteria</taxon>
        <taxon>Pseudomonadati</taxon>
        <taxon>Pseudomonadota</taxon>
        <taxon>Betaproteobacteria</taxon>
        <taxon>Burkholderiales</taxon>
        <taxon>Comamonadaceae</taxon>
        <taxon>Comamonas</taxon>
    </lineage>
</organism>
<dbReference type="Pfam" id="PF00512">
    <property type="entry name" value="HisKA"/>
    <property type="match status" value="1"/>
</dbReference>
<keyword evidence="3 6" id="KW-0597">Phosphoprotein</keyword>
<dbReference type="PRINTS" id="PR00344">
    <property type="entry name" value="BCTRLSENSOR"/>
</dbReference>
<comment type="catalytic activity">
    <reaction evidence="1">
        <text>ATP + protein L-histidine = ADP + protein N-phospho-L-histidine.</text>
        <dbReference type="EC" id="2.7.13.3"/>
    </reaction>
</comment>
<dbReference type="SMART" id="SM00448">
    <property type="entry name" value="REC"/>
    <property type="match status" value="1"/>
</dbReference>
<dbReference type="Proteomes" id="UP001161065">
    <property type="component" value="Unassembled WGS sequence"/>
</dbReference>
<dbReference type="CDD" id="cd17546">
    <property type="entry name" value="REC_hyHK_CKI1_RcsC-like"/>
    <property type="match status" value="1"/>
</dbReference>
<evidence type="ECO:0000256" key="7">
    <source>
        <dbReference type="SAM" id="MobiDB-lite"/>
    </source>
</evidence>
<dbReference type="CDD" id="cd00082">
    <property type="entry name" value="HisKA"/>
    <property type="match status" value="1"/>
</dbReference>
<dbReference type="Pfam" id="PF01627">
    <property type="entry name" value="Hpt"/>
    <property type="match status" value="1"/>
</dbReference>
<dbReference type="Pfam" id="PF00072">
    <property type="entry name" value="Response_reg"/>
    <property type="match status" value="1"/>
</dbReference>
<dbReference type="CDD" id="cd16922">
    <property type="entry name" value="HATPase_EvgS-ArcB-TorS-like"/>
    <property type="match status" value="1"/>
</dbReference>
<dbReference type="Gene3D" id="1.10.287.130">
    <property type="match status" value="1"/>
</dbReference>
<accession>A0AA42TU24</accession>
<dbReference type="InterPro" id="IPR003661">
    <property type="entry name" value="HisK_dim/P_dom"/>
</dbReference>
<evidence type="ECO:0000259" key="9">
    <source>
        <dbReference type="PROSITE" id="PS50109"/>
    </source>
</evidence>
<feature type="transmembrane region" description="Helical" evidence="8">
    <location>
        <begin position="20"/>
        <end position="39"/>
    </location>
</feature>
<dbReference type="EMBL" id="JAOCEK010000017">
    <property type="protein sequence ID" value="MDH1336166.1"/>
    <property type="molecule type" value="Genomic_DNA"/>
</dbReference>
<evidence type="ECO:0000256" key="5">
    <source>
        <dbReference type="PROSITE-ProRule" id="PRU00110"/>
    </source>
</evidence>
<proteinExistence type="predicted"/>
<reference evidence="12" key="1">
    <citation type="submission" date="2022-09" db="EMBL/GenBank/DDBJ databases">
        <title>Intensive care unit water sources are persistently colonized with multi-drug resistant bacteria and are the site of extensive horizontal gene transfer of antibiotic resistance genes.</title>
        <authorList>
            <person name="Diorio-Toth L."/>
        </authorList>
    </citation>
    <scope>NUCLEOTIDE SEQUENCE</scope>
    <source>
        <strain evidence="12">GD03832</strain>
    </source>
</reference>
<feature type="domain" description="HPt" evidence="11">
    <location>
        <begin position="990"/>
        <end position="1087"/>
    </location>
</feature>
<keyword evidence="8" id="KW-1133">Transmembrane helix</keyword>
<dbReference type="InterPro" id="IPR008207">
    <property type="entry name" value="Sig_transdc_His_kin_Hpt_dom"/>
</dbReference>
<dbReference type="Gene3D" id="3.30.565.10">
    <property type="entry name" value="Histidine kinase-like ATPase, C-terminal domain"/>
    <property type="match status" value="1"/>
</dbReference>
<dbReference type="GO" id="GO:0000155">
    <property type="term" value="F:phosphorelay sensor kinase activity"/>
    <property type="evidence" value="ECO:0007669"/>
    <property type="project" value="InterPro"/>
</dbReference>
<keyword evidence="8" id="KW-0472">Membrane</keyword>
<dbReference type="SUPFAM" id="SSF52172">
    <property type="entry name" value="CheY-like"/>
    <property type="match status" value="1"/>
</dbReference>
<name>A0AA42TU24_9BURK</name>
<evidence type="ECO:0000313" key="12">
    <source>
        <dbReference type="EMBL" id="MDH1336166.1"/>
    </source>
</evidence>
<dbReference type="PROSITE" id="PS50110">
    <property type="entry name" value="RESPONSE_REGULATORY"/>
    <property type="match status" value="1"/>
</dbReference>
<dbReference type="InterPro" id="IPR004358">
    <property type="entry name" value="Sig_transdc_His_kin-like_C"/>
</dbReference>
<keyword evidence="8" id="KW-0812">Transmembrane</keyword>
<dbReference type="RefSeq" id="WP_280008811.1">
    <property type="nucleotide sequence ID" value="NZ_JAOCEK010000017.1"/>
</dbReference>
<feature type="region of interest" description="Disordered" evidence="7">
    <location>
        <begin position="966"/>
        <end position="986"/>
    </location>
</feature>
<dbReference type="InterPro" id="IPR036097">
    <property type="entry name" value="HisK_dim/P_sf"/>
</dbReference>
<dbReference type="InterPro" id="IPR036890">
    <property type="entry name" value="HATPase_C_sf"/>
</dbReference>
<dbReference type="InterPro" id="IPR003594">
    <property type="entry name" value="HATPase_dom"/>
</dbReference>
<dbReference type="InterPro" id="IPR011006">
    <property type="entry name" value="CheY-like_superfamily"/>
</dbReference>
<dbReference type="Pfam" id="PF02518">
    <property type="entry name" value="HATPase_c"/>
    <property type="match status" value="1"/>
</dbReference>
<dbReference type="SUPFAM" id="SSF47226">
    <property type="entry name" value="Histidine-containing phosphotransfer domain, HPT domain"/>
    <property type="match status" value="1"/>
</dbReference>
<dbReference type="GO" id="GO:0005886">
    <property type="term" value="C:plasma membrane"/>
    <property type="evidence" value="ECO:0007669"/>
    <property type="project" value="UniProtKB-SubCell"/>
</dbReference>
<dbReference type="GO" id="GO:0005524">
    <property type="term" value="F:ATP binding"/>
    <property type="evidence" value="ECO:0007669"/>
    <property type="project" value="UniProtKB-KW"/>
</dbReference>
<dbReference type="PANTHER" id="PTHR45339">
    <property type="entry name" value="HYBRID SIGNAL TRANSDUCTION HISTIDINE KINASE J"/>
    <property type="match status" value="1"/>
</dbReference>
<evidence type="ECO:0000256" key="6">
    <source>
        <dbReference type="PROSITE-ProRule" id="PRU00169"/>
    </source>
</evidence>
<evidence type="ECO:0000256" key="3">
    <source>
        <dbReference type="ARBA" id="ARBA00022553"/>
    </source>
</evidence>
<dbReference type="InterPro" id="IPR036641">
    <property type="entry name" value="HPT_dom_sf"/>
</dbReference>
<feature type="modified residue" description="4-aspartylphosphate" evidence="6">
    <location>
        <position position="898"/>
    </location>
</feature>
<dbReference type="PROSITE" id="PS50894">
    <property type="entry name" value="HPT"/>
    <property type="match status" value="1"/>
</dbReference>
<dbReference type="InterPro" id="IPR005467">
    <property type="entry name" value="His_kinase_dom"/>
</dbReference>
<dbReference type="Gene3D" id="3.40.50.2300">
    <property type="match status" value="1"/>
</dbReference>
<dbReference type="SUPFAM" id="SSF55874">
    <property type="entry name" value="ATPase domain of HSP90 chaperone/DNA topoisomerase II/histidine kinase"/>
    <property type="match status" value="1"/>
</dbReference>
<dbReference type="SUPFAM" id="SSF47384">
    <property type="entry name" value="Homodimeric domain of signal transducing histidine kinase"/>
    <property type="match status" value="1"/>
</dbReference>
<feature type="modified residue" description="Phosphohistidine" evidence="5">
    <location>
        <position position="1029"/>
    </location>
</feature>
<feature type="domain" description="Histidine kinase" evidence="9">
    <location>
        <begin position="501"/>
        <end position="721"/>
    </location>
</feature>
<evidence type="ECO:0000256" key="8">
    <source>
        <dbReference type="SAM" id="Phobius"/>
    </source>
</evidence>
<evidence type="ECO:0000256" key="2">
    <source>
        <dbReference type="ARBA" id="ARBA00012438"/>
    </source>
</evidence>
<dbReference type="InterPro" id="IPR001789">
    <property type="entry name" value="Sig_transdc_resp-reg_receiver"/>
</dbReference>
<gene>
    <name evidence="12" type="ORF">N5D63_18645</name>
</gene>
<feature type="compositionally biased region" description="Low complexity" evidence="7">
    <location>
        <begin position="966"/>
        <end position="980"/>
    </location>
</feature>
<dbReference type="AlphaFoldDB" id="A0AA42TU24"/>
<keyword evidence="4" id="KW-0902">Two-component regulatory system</keyword>
<dbReference type="SMART" id="SM00387">
    <property type="entry name" value="HATPase_c"/>
    <property type="match status" value="1"/>
</dbReference>
<dbReference type="SMART" id="SM00388">
    <property type="entry name" value="HisKA"/>
    <property type="match status" value="1"/>
</dbReference>
<evidence type="ECO:0000256" key="4">
    <source>
        <dbReference type="ARBA" id="ARBA00023012"/>
    </source>
</evidence>